<evidence type="ECO:0000313" key="2">
    <source>
        <dbReference type="Proteomes" id="UP000198642"/>
    </source>
</evidence>
<dbReference type="SUPFAM" id="SSF48498">
    <property type="entry name" value="Tetracyclin repressor-like, C-terminal domain"/>
    <property type="match status" value="1"/>
</dbReference>
<reference evidence="1 2" key="1">
    <citation type="submission" date="2016-10" db="EMBL/GenBank/DDBJ databases">
        <authorList>
            <person name="de Groot N.N."/>
        </authorList>
    </citation>
    <scope>NUCLEOTIDE SEQUENCE [LARGE SCALE GENOMIC DNA]</scope>
    <source>
        <strain evidence="1 2">CGMCC 1.3702</strain>
    </source>
</reference>
<keyword evidence="2" id="KW-1185">Reference proteome</keyword>
<gene>
    <name evidence="1" type="ORF">SAMN04488072_106196</name>
</gene>
<organism evidence="1 2">
    <name type="scientific">Lentibacillus halodurans</name>
    <dbReference type="NCBI Taxonomy" id="237679"/>
    <lineage>
        <taxon>Bacteria</taxon>
        <taxon>Bacillati</taxon>
        <taxon>Bacillota</taxon>
        <taxon>Bacilli</taxon>
        <taxon>Bacillales</taxon>
        <taxon>Bacillaceae</taxon>
        <taxon>Lentibacillus</taxon>
    </lineage>
</organism>
<dbReference type="Proteomes" id="UP000198642">
    <property type="component" value="Unassembled WGS sequence"/>
</dbReference>
<proteinExistence type="predicted"/>
<sequence>MLFYYFQSKKELYHYLIERSLNTTIVEYLGLIDTNERDFIERMKQILSVKMKSMAENPNVFHFLGMFFLENEPELPSHLRRLYDQLLEEGYSIMYHNIDKSLFRDDVNVDKLFNLIKWVMDGYQNEVVNRLKGQNLASVDFDPYWDEFFEYLDILKKTFYR</sequence>
<name>A0A1I0Y226_9BACI</name>
<dbReference type="STRING" id="237679.SAMN04488072_106196"/>
<dbReference type="Gene3D" id="1.10.357.10">
    <property type="entry name" value="Tetracycline Repressor, domain 2"/>
    <property type="match status" value="1"/>
</dbReference>
<dbReference type="EMBL" id="FOJW01000006">
    <property type="protein sequence ID" value="SFB07224.1"/>
    <property type="molecule type" value="Genomic_DNA"/>
</dbReference>
<evidence type="ECO:0000313" key="1">
    <source>
        <dbReference type="EMBL" id="SFB07224.1"/>
    </source>
</evidence>
<dbReference type="InterPro" id="IPR036271">
    <property type="entry name" value="Tet_transcr_reg_TetR-rel_C_sf"/>
</dbReference>
<accession>A0A1I0Y226</accession>
<dbReference type="AlphaFoldDB" id="A0A1I0Y226"/>
<protein>
    <submittedName>
        <fullName evidence="1">Transcriptional regulator, TetR family</fullName>
    </submittedName>
</protein>